<organism evidence="1 2">
    <name type="scientific">Amycolatopsis xylanica</name>
    <dbReference type="NCBI Taxonomy" id="589385"/>
    <lineage>
        <taxon>Bacteria</taxon>
        <taxon>Bacillati</taxon>
        <taxon>Actinomycetota</taxon>
        <taxon>Actinomycetes</taxon>
        <taxon>Pseudonocardiales</taxon>
        <taxon>Pseudonocardiaceae</taxon>
        <taxon>Amycolatopsis</taxon>
    </lineage>
</organism>
<dbReference type="Pfam" id="PF01344">
    <property type="entry name" value="Kelch_1"/>
    <property type="match status" value="3"/>
</dbReference>
<accession>A0A1H3RDI9</accession>
<dbReference type="PANTHER" id="PTHR45632">
    <property type="entry name" value="LD33804P"/>
    <property type="match status" value="1"/>
</dbReference>
<evidence type="ECO:0000313" key="2">
    <source>
        <dbReference type="Proteomes" id="UP000199515"/>
    </source>
</evidence>
<protein>
    <submittedName>
        <fullName evidence="1">N-acetylneuraminic acid mutarotase</fullName>
    </submittedName>
</protein>
<dbReference type="Gene3D" id="2.130.10.80">
    <property type="entry name" value="Galactose oxidase/kelch, beta-propeller"/>
    <property type="match status" value="4"/>
</dbReference>
<dbReference type="AlphaFoldDB" id="A0A1H3RDI9"/>
<reference evidence="1 2" key="1">
    <citation type="submission" date="2016-10" db="EMBL/GenBank/DDBJ databases">
        <authorList>
            <person name="de Groot N.N."/>
        </authorList>
    </citation>
    <scope>NUCLEOTIDE SEQUENCE [LARGE SCALE GENOMIC DNA]</scope>
    <source>
        <strain evidence="1 2">CPCC 202699</strain>
    </source>
</reference>
<dbReference type="SUPFAM" id="SSF50965">
    <property type="entry name" value="Galactose oxidase, central domain"/>
    <property type="match status" value="1"/>
</dbReference>
<dbReference type="Proteomes" id="UP000199515">
    <property type="component" value="Unassembled WGS sequence"/>
</dbReference>
<gene>
    <name evidence="1" type="ORF">SAMN05421504_11126</name>
</gene>
<sequence length="389" mass="40405">MTEATAVATGDWTEAGRLPLAGEWQAVAENAVLLADGRVLIAGGEDTHLATFRQCTVFEPATGKWSQTGELGIARGCHSTTRLADGSVLAAGGTSGSAPFPSQGSDTAERYDPVAGTWAPAGTMTAGRWSHSATLLGDGRVLVAGGQGVRSPGNGTTLSSAEIYDPVAKTWTATGPMTDRRSGHQAVLLPDGRVLVIGGIATTGGGEYTGLAFCELFDPATGAWTPTGTLARPRWNNTATVLTDGTVLVTGGGWPGMVNDWVFNSGADWTTERYDPASGQWTADADLSSARTWHQAVLLRSGKVLVFGGANAPSLTAGFRSAEIYDPLTRSWTAAAGLRTGRWAAVAVLLADGRVLTAGGVEYVDRGNTIYQDTLTTTTEIFTPPEDGR</sequence>
<dbReference type="PANTHER" id="PTHR45632:SF26">
    <property type="entry name" value="BTB DOMAIN-CONTAINING PROTEIN"/>
    <property type="match status" value="1"/>
</dbReference>
<dbReference type="OrthoDB" id="3676679at2"/>
<dbReference type="EMBL" id="FNON01000011">
    <property type="protein sequence ID" value="SDZ23747.1"/>
    <property type="molecule type" value="Genomic_DNA"/>
</dbReference>
<keyword evidence="2" id="KW-1185">Reference proteome</keyword>
<dbReference type="SMART" id="SM00612">
    <property type="entry name" value="Kelch"/>
    <property type="match status" value="6"/>
</dbReference>
<evidence type="ECO:0000313" key="1">
    <source>
        <dbReference type="EMBL" id="SDZ23747.1"/>
    </source>
</evidence>
<dbReference type="RefSeq" id="WP_091297657.1">
    <property type="nucleotide sequence ID" value="NZ_FNON01000011.1"/>
</dbReference>
<dbReference type="InterPro" id="IPR006652">
    <property type="entry name" value="Kelch_1"/>
</dbReference>
<dbReference type="InterPro" id="IPR015915">
    <property type="entry name" value="Kelch-typ_b-propeller"/>
</dbReference>
<name>A0A1H3RDI9_9PSEU</name>
<dbReference type="SUPFAM" id="SSF117281">
    <property type="entry name" value="Kelch motif"/>
    <property type="match status" value="1"/>
</dbReference>
<dbReference type="InterPro" id="IPR037293">
    <property type="entry name" value="Gal_Oxidase_central_sf"/>
</dbReference>
<dbReference type="STRING" id="589385.SAMN05421504_11126"/>
<dbReference type="InterPro" id="IPR011043">
    <property type="entry name" value="Gal_Oxase/kelch_b-propeller"/>
</dbReference>
<proteinExistence type="predicted"/>